<proteinExistence type="predicted"/>
<dbReference type="RefSeq" id="WP_155061965.1">
    <property type="nucleotide sequence ID" value="NZ_CABJBH010000005.1"/>
</dbReference>
<accession>A0A173QYC5</accession>
<evidence type="ECO:0000313" key="2">
    <source>
        <dbReference type="EMBL" id="MTK19850.1"/>
    </source>
</evidence>
<organism evidence="2 3">
    <name type="scientific">Turicibacter sanguinis</name>
    <dbReference type="NCBI Taxonomy" id="154288"/>
    <lineage>
        <taxon>Bacteria</taxon>
        <taxon>Bacillati</taxon>
        <taxon>Bacillota</taxon>
        <taxon>Erysipelotrichia</taxon>
        <taxon>Erysipelotrichales</taxon>
        <taxon>Turicibacteraceae</taxon>
        <taxon>Turicibacter</taxon>
    </lineage>
</organism>
<sequence>MARDPKSKKVTNAKAAKNTMDAEIAAEVVDDSKPKLKKGKKPKKTYN</sequence>
<feature type="region of interest" description="Disordered" evidence="1">
    <location>
        <begin position="1"/>
        <end position="47"/>
    </location>
</feature>
<evidence type="ECO:0000313" key="3">
    <source>
        <dbReference type="Proteomes" id="UP000487649"/>
    </source>
</evidence>
<dbReference type="GeneID" id="60060127"/>
<evidence type="ECO:0000256" key="1">
    <source>
        <dbReference type="SAM" id="MobiDB-lite"/>
    </source>
</evidence>
<feature type="compositionally biased region" description="Basic residues" evidence="1">
    <location>
        <begin position="35"/>
        <end position="47"/>
    </location>
</feature>
<dbReference type="Proteomes" id="UP000487649">
    <property type="component" value="Unassembled WGS sequence"/>
</dbReference>
<dbReference type="EMBL" id="WMQE01000001">
    <property type="protein sequence ID" value="MTK19850.1"/>
    <property type="molecule type" value="Genomic_DNA"/>
</dbReference>
<name>A0A173QYC5_9FIRM</name>
<comment type="caution">
    <text evidence="2">The sequence shown here is derived from an EMBL/GenBank/DDBJ whole genome shotgun (WGS) entry which is preliminary data.</text>
</comment>
<reference evidence="2 3" key="1">
    <citation type="journal article" date="2019" name="Nat. Med.">
        <title>A library of human gut bacterial isolates paired with longitudinal multiomics data enables mechanistic microbiome research.</title>
        <authorList>
            <person name="Poyet M."/>
            <person name="Groussin M."/>
            <person name="Gibbons S.M."/>
            <person name="Avila-Pacheco J."/>
            <person name="Jiang X."/>
            <person name="Kearney S.M."/>
            <person name="Perrotta A.R."/>
            <person name="Berdy B."/>
            <person name="Zhao S."/>
            <person name="Lieberman T.D."/>
            <person name="Swanson P.K."/>
            <person name="Smith M."/>
            <person name="Roesemann S."/>
            <person name="Alexander J.E."/>
            <person name="Rich S.A."/>
            <person name="Livny J."/>
            <person name="Vlamakis H."/>
            <person name="Clish C."/>
            <person name="Bullock K."/>
            <person name="Deik A."/>
            <person name="Scott J."/>
            <person name="Pierce K.A."/>
            <person name="Xavier R.J."/>
            <person name="Alm E.J."/>
        </authorList>
    </citation>
    <scope>NUCLEOTIDE SEQUENCE [LARGE SCALE GENOMIC DNA]</scope>
    <source>
        <strain evidence="2 3">BIOML-A198</strain>
    </source>
</reference>
<dbReference type="AlphaFoldDB" id="A0A173QYC5"/>
<protein>
    <submittedName>
        <fullName evidence="2">Uncharacterized protein</fullName>
    </submittedName>
</protein>
<gene>
    <name evidence="2" type="ORF">GMA92_00160</name>
</gene>